<feature type="transmembrane region" description="Helical" evidence="1">
    <location>
        <begin position="373"/>
        <end position="395"/>
    </location>
</feature>
<feature type="transmembrane region" description="Helical" evidence="1">
    <location>
        <begin position="271"/>
        <end position="296"/>
    </location>
</feature>
<sequence>MNKDPAGGLKAGLWITVLLGTAAFLLVAAIVSGPETAFEASLHALQLWWHIVFPALLPFLVLTEIMLASGASHGAGVLLEPLMRRVLKLPGQAGWVLVTGMTAGFPAGAQAAQTLAQQDRLSPQLTGRLASLSHFCSPMAILIVVGAGMLQDPAAGYVLLIAHWSGGLLAAWTRSRKHQSSDDIPSVPHHQHTSPLLLRAAQAAGQARARDGRSLGRLLGDSVSRSVQTLMITGGYIIIFAVLISLLQHYFPIVPGSLTSGTLELYTGAQALSHAFTGTTPTQLALLSALLAWGGLSGQLQSLSIVKERAISWRAYAGHRLLHALYAAGITLLIWKPLQGLLPPAAPAFGSIPAEYAPNGLSFSGWDSFVDLFLWQVVLGLVLVLAFSLTSRFFIQRKD</sequence>
<accession>A0A4P8XRU7</accession>
<keyword evidence="1" id="KW-1133">Transmembrane helix</keyword>
<name>A0A4P8XRU7_9BACL</name>
<feature type="transmembrane region" description="Helical" evidence="1">
    <location>
        <begin position="317"/>
        <end position="335"/>
    </location>
</feature>
<dbReference type="AlphaFoldDB" id="A0A4P8XRU7"/>
<evidence type="ECO:0000313" key="3">
    <source>
        <dbReference type="EMBL" id="QCT03269.1"/>
    </source>
</evidence>
<feature type="domain" description="Nucleoside transporter/FeoB GTPase Gate" evidence="2">
    <location>
        <begin position="52"/>
        <end position="142"/>
    </location>
</feature>
<evidence type="ECO:0000259" key="2">
    <source>
        <dbReference type="Pfam" id="PF07670"/>
    </source>
</evidence>
<proteinExistence type="predicted"/>
<dbReference type="OrthoDB" id="1645614at2"/>
<dbReference type="Proteomes" id="UP000300879">
    <property type="component" value="Chromosome"/>
</dbReference>
<keyword evidence="4" id="KW-1185">Reference proteome</keyword>
<dbReference type="KEGG" id="palo:E6C60_2557"/>
<evidence type="ECO:0000313" key="4">
    <source>
        <dbReference type="Proteomes" id="UP000300879"/>
    </source>
</evidence>
<feature type="transmembrane region" description="Helical" evidence="1">
    <location>
        <begin position="154"/>
        <end position="172"/>
    </location>
</feature>
<protein>
    <submittedName>
        <fullName evidence="3">Nucleoside recognition domain protein</fullName>
    </submittedName>
</protein>
<reference evidence="3 4" key="1">
    <citation type="submission" date="2019-05" db="EMBL/GenBank/DDBJ databases">
        <authorList>
            <person name="Chen C."/>
        </authorList>
    </citation>
    <scope>NUCLEOTIDE SEQUENCE [LARGE SCALE GENOMIC DNA]</scope>
    <source>
        <strain evidence="3 4">HB172198</strain>
    </source>
</reference>
<gene>
    <name evidence="3" type="ORF">E6C60_2557</name>
</gene>
<feature type="transmembrane region" description="Helical" evidence="1">
    <location>
        <begin position="129"/>
        <end position="148"/>
    </location>
</feature>
<keyword evidence="1" id="KW-0472">Membrane</keyword>
<feature type="transmembrane region" description="Helical" evidence="1">
    <location>
        <begin position="12"/>
        <end position="31"/>
    </location>
</feature>
<dbReference type="InterPro" id="IPR011642">
    <property type="entry name" value="Gate_dom"/>
</dbReference>
<dbReference type="EMBL" id="CP040396">
    <property type="protein sequence ID" value="QCT03269.1"/>
    <property type="molecule type" value="Genomic_DNA"/>
</dbReference>
<feature type="transmembrane region" description="Helical" evidence="1">
    <location>
        <begin position="230"/>
        <end position="251"/>
    </location>
</feature>
<keyword evidence="1" id="KW-0812">Transmembrane</keyword>
<dbReference type="RefSeq" id="WP_138226168.1">
    <property type="nucleotide sequence ID" value="NZ_CP040396.1"/>
</dbReference>
<feature type="transmembrane region" description="Helical" evidence="1">
    <location>
        <begin position="51"/>
        <end position="79"/>
    </location>
</feature>
<dbReference type="Pfam" id="PF07670">
    <property type="entry name" value="Gate"/>
    <property type="match status" value="1"/>
</dbReference>
<organism evidence="3 4">
    <name type="scientific">Paenibacillus algicola</name>
    <dbReference type="NCBI Taxonomy" id="2565926"/>
    <lineage>
        <taxon>Bacteria</taxon>
        <taxon>Bacillati</taxon>
        <taxon>Bacillota</taxon>
        <taxon>Bacilli</taxon>
        <taxon>Bacillales</taxon>
        <taxon>Paenibacillaceae</taxon>
        <taxon>Paenibacillus</taxon>
    </lineage>
</organism>
<evidence type="ECO:0000256" key="1">
    <source>
        <dbReference type="SAM" id="Phobius"/>
    </source>
</evidence>